<dbReference type="Gene3D" id="3.40.50.1820">
    <property type="entry name" value="alpha/beta hydrolase"/>
    <property type="match status" value="1"/>
</dbReference>
<proteinExistence type="predicted"/>
<dbReference type="InterPro" id="IPR000073">
    <property type="entry name" value="AB_hydrolase_1"/>
</dbReference>
<evidence type="ECO:0000259" key="1">
    <source>
        <dbReference type="Pfam" id="PF00561"/>
    </source>
</evidence>
<dbReference type="InterPro" id="IPR050266">
    <property type="entry name" value="AB_hydrolase_sf"/>
</dbReference>
<dbReference type="KEGG" id="samy:DB32_005625"/>
<evidence type="ECO:0000313" key="2">
    <source>
        <dbReference type="EMBL" id="AKF08476.1"/>
    </source>
</evidence>
<dbReference type="InterPro" id="IPR029058">
    <property type="entry name" value="AB_hydrolase_fold"/>
</dbReference>
<dbReference type="PANTHER" id="PTHR43798">
    <property type="entry name" value="MONOACYLGLYCEROL LIPASE"/>
    <property type="match status" value="1"/>
</dbReference>
<dbReference type="Pfam" id="PF00561">
    <property type="entry name" value="Abhydrolase_1"/>
    <property type="match status" value="1"/>
</dbReference>
<feature type="domain" description="AB hydrolase-1" evidence="1">
    <location>
        <begin position="32"/>
        <end position="275"/>
    </location>
</feature>
<keyword evidence="2" id="KW-0378">Hydrolase</keyword>
<organism evidence="2 3">
    <name type="scientific">Sandaracinus amylolyticus</name>
    <dbReference type="NCBI Taxonomy" id="927083"/>
    <lineage>
        <taxon>Bacteria</taxon>
        <taxon>Pseudomonadati</taxon>
        <taxon>Myxococcota</taxon>
        <taxon>Polyangia</taxon>
        <taxon>Polyangiales</taxon>
        <taxon>Sandaracinaceae</taxon>
        <taxon>Sandaracinus</taxon>
    </lineage>
</organism>
<dbReference type="GO" id="GO:0016020">
    <property type="term" value="C:membrane"/>
    <property type="evidence" value="ECO:0007669"/>
    <property type="project" value="TreeGrafter"/>
</dbReference>
<dbReference type="PANTHER" id="PTHR43798:SF33">
    <property type="entry name" value="HYDROLASE, PUTATIVE (AFU_ORTHOLOGUE AFUA_2G14860)-RELATED"/>
    <property type="match status" value="1"/>
</dbReference>
<dbReference type="GO" id="GO:0016787">
    <property type="term" value="F:hydrolase activity"/>
    <property type="evidence" value="ECO:0007669"/>
    <property type="project" value="UniProtKB-KW"/>
</dbReference>
<gene>
    <name evidence="2" type="ORF">DB32_005625</name>
</gene>
<accession>A0A0F6YK48</accession>
<dbReference type="EMBL" id="CP011125">
    <property type="protein sequence ID" value="AKF08476.1"/>
    <property type="molecule type" value="Genomic_DNA"/>
</dbReference>
<name>A0A0F6YK48_9BACT</name>
<keyword evidence="3" id="KW-1185">Reference proteome</keyword>
<dbReference type="RefSeq" id="WP_053235615.1">
    <property type="nucleotide sequence ID" value="NZ_CP011125.1"/>
</dbReference>
<dbReference type="SUPFAM" id="SSF53474">
    <property type="entry name" value="alpha/beta-Hydrolases"/>
    <property type="match status" value="1"/>
</dbReference>
<sequence>MSDIQPRESRHVANGLSHRVLEWAPPDERGAPIVCAHGFLDHAWSFHFLAQHLARAGHRVLAFDWRGHGDTEWIGRGGYYHFEDYLLDLVELAPQLTDGAPHHWLGHSMGGTASAMFASTRPAGLLTLTLCEGLGPPAIALEAAPDRIAGWLSSVARVRAATPRPMRDLDEAAKRLLTQNADLDPAHARFLAEKSTRPVEGGLAWRFDPMHRTSSPRVFRPESFRALLARIDVPVLVVSTEHGFRTADHAERVAAIARAHEIELPGVGHNMHWRGAAALADAVLAHTRRAASGSPA</sequence>
<dbReference type="AlphaFoldDB" id="A0A0F6YK48"/>
<dbReference type="Proteomes" id="UP000034883">
    <property type="component" value="Chromosome"/>
</dbReference>
<protein>
    <submittedName>
        <fullName evidence="2">Alpha/beta hydrolase</fullName>
    </submittedName>
</protein>
<reference evidence="2 3" key="1">
    <citation type="submission" date="2015-03" db="EMBL/GenBank/DDBJ databases">
        <title>Genome assembly of Sandaracinus amylolyticus DSM 53668.</title>
        <authorList>
            <person name="Sharma G."/>
            <person name="Subramanian S."/>
        </authorList>
    </citation>
    <scope>NUCLEOTIDE SEQUENCE [LARGE SCALE GENOMIC DNA]</scope>
    <source>
        <strain evidence="2 3">DSM 53668</strain>
    </source>
</reference>
<dbReference type="STRING" id="927083.DB32_005625"/>
<evidence type="ECO:0000313" key="3">
    <source>
        <dbReference type="Proteomes" id="UP000034883"/>
    </source>
</evidence>